<comment type="subcellular location">
    <subcellularLocation>
        <location evidence="1">Membrane</location>
        <topology evidence="1">Multi-pass membrane protein</topology>
    </subcellularLocation>
</comment>
<dbReference type="PANTHER" id="PTHR13353:SF5">
    <property type="entry name" value="TRANSMEMBRANE PROTEIN 19"/>
    <property type="match status" value="1"/>
</dbReference>
<reference evidence="7 8" key="1">
    <citation type="submission" date="2015-03" db="EMBL/GenBank/DDBJ databases">
        <authorList>
            <person name="Radwan O."/>
            <person name="Al-Naeli F.A."/>
            <person name="Rendon G.A."/>
            <person name="Fields C."/>
        </authorList>
    </citation>
    <scope>NUCLEOTIDE SEQUENCE [LARGE SCALE GENOMIC DNA]</scope>
    <source>
        <strain evidence="7">CR-DP1</strain>
    </source>
</reference>
<protein>
    <recommendedName>
        <fullName evidence="9">Transmembrane protein 19</fullName>
    </recommendedName>
</protein>
<organism evidence="7 8">
    <name type="scientific">Thielaviopsis punctulata</name>
    <dbReference type="NCBI Taxonomy" id="72032"/>
    <lineage>
        <taxon>Eukaryota</taxon>
        <taxon>Fungi</taxon>
        <taxon>Dikarya</taxon>
        <taxon>Ascomycota</taxon>
        <taxon>Pezizomycotina</taxon>
        <taxon>Sordariomycetes</taxon>
        <taxon>Hypocreomycetidae</taxon>
        <taxon>Microascales</taxon>
        <taxon>Ceratocystidaceae</taxon>
        <taxon>Thielaviopsis</taxon>
    </lineage>
</organism>
<dbReference type="PANTHER" id="PTHR13353">
    <property type="entry name" value="TRANSMEMBRANE PROTEIN 19"/>
    <property type="match status" value="1"/>
</dbReference>
<gene>
    <name evidence="7" type="ORF">TD95_003545</name>
</gene>
<dbReference type="GO" id="GO:0016020">
    <property type="term" value="C:membrane"/>
    <property type="evidence" value="ECO:0007669"/>
    <property type="project" value="UniProtKB-SubCell"/>
</dbReference>
<name>A0A0F4Z6X7_9PEZI</name>
<feature type="transmembrane region" description="Helical" evidence="6">
    <location>
        <begin position="225"/>
        <end position="247"/>
    </location>
</feature>
<comment type="caution">
    <text evidence="7">The sequence shown here is derived from an EMBL/GenBank/DDBJ whole genome shotgun (WGS) entry which is preliminary data.</text>
</comment>
<evidence type="ECO:0000256" key="4">
    <source>
        <dbReference type="ARBA" id="ARBA00022989"/>
    </source>
</evidence>
<comment type="similarity">
    <text evidence="2">Belongs to the TMEM19 family.</text>
</comment>
<feature type="transmembrane region" description="Helical" evidence="6">
    <location>
        <begin position="27"/>
        <end position="56"/>
    </location>
</feature>
<evidence type="ECO:0000313" key="8">
    <source>
        <dbReference type="Proteomes" id="UP000033483"/>
    </source>
</evidence>
<evidence type="ECO:0000256" key="2">
    <source>
        <dbReference type="ARBA" id="ARBA00009012"/>
    </source>
</evidence>
<evidence type="ECO:0000256" key="1">
    <source>
        <dbReference type="ARBA" id="ARBA00004141"/>
    </source>
</evidence>
<proteinExistence type="inferred from homology"/>
<keyword evidence="3 6" id="KW-0812">Transmembrane</keyword>
<dbReference type="OrthoDB" id="30881at2759"/>
<feature type="transmembrane region" description="Helical" evidence="6">
    <location>
        <begin position="183"/>
        <end position="205"/>
    </location>
</feature>
<evidence type="ECO:0000256" key="5">
    <source>
        <dbReference type="ARBA" id="ARBA00023136"/>
    </source>
</evidence>
<dbReference type="Proteomes" id="UP000033483">
    <property type="component" value="Unassembled WGS sequence"/>
</dbReference>
<dbReference type="EMBL" id="LAEV01002292">
    <property type="protein sequence ID" value="KKA26100.1"/>
    <property type="molecule type" value="Genomic_DNA"/>
</dbReference>
<evidence type="ECO:0000256" key="6">
    <source>
        <dbReference type="SAM" id="Phobius"/>
    </source>
</evidence>
<keyword evidence="4 6" id="KW-1133">Transmembrane helix</keyword>
<keyword evidence="8" id="KW-1185">Reference proteome</keyword>
<evidence type="ECO:0000256" key="3">
    <source>
        <dbReference type="ARBA" id="ARBA00022692"/>
    </source>
</evidence>
<evidence type="ECO:0008006" key="9">
    <source>
        <dbReference type="Google" id="ProtNLM"/>
    </source>
</evidence>
<keyword evidence="5 6" id="KW-0472">Membrane</keyword>
<dbReference type="AlphaFoldDB" id="A0A0F4Z6X7"/>
<accession>A0A0F4Z6X7</accession>
<dbReference type="Pfam" id="PF01940">
    <property type="entry name" value="DUF92"/>
    <property type="match status" value="1"/>
</dbReference>
<dbReference type="InterPro" id="IPR002794">
    <property type="entry name" value="DUF92_TMEM19"/>
</dbReference>
<sequence>MHLGIAVPATLLLGVRAYKHKSLTPAGIAAALLTAVIHAYHPWNLPFVLLCVFYVLGSRATKVKHNVKATLTLHSKGAPGGETPRTHVQVLANSLMASVLTLLHATQLKQRENLLLSLSGPNPTGSLCYNWPGDLLVVGIIANYAVVTADTLSSELGILSKSEPRLITSLLLRKVPRGTNGGVSLLGLVAGFGGAMAIAATSMFFLPVCGDVVSTPWTKENRGLFMLGISVWGLLGSLLDSLLGALFQRTVADVRTGKVVEGEGGVRVPVSSIGAPGAKADVEIKTKPASVSGDGKPSRVAVSGLDLLDNNDVNFLMAFIMSIGGIVAASKAWGVPLQDILQP</sequence>
<evidence type="ECO:0000313" key="7">
    <source>
        <dbReference type="EMBL" id="KKA26100.1"/>
    </source>
</evidence>
<feature type="transmembrane region" description="Helical" evidence="6">
    <location>
        <begin position="313"/>
        <end position="333"/>
    </location>
</feature>